<dbReference type="InterPro" id="IPR057336">
    <property type="entry name" value="GerAC_N"/>
</dbReference>
<evidence type="ECO:0000313" key="10">
    <source>
        <dbReference type="EMBL" id="MFD1203531.1"/>
    </source>
</evidence>
<keyword evidence="3" id="KW-0309">Germination</keyword>
<dbReference type="Pfam" id="PF25198">
    <property type="entry name" value="Spore_GerAC_N"/>
    <property type="match status" value="1"/>
</dbReference>
<evidence type="ECO:0000256" key="4">
    <source>
        <dbReference type="ARBA" id="ARBA00022729"/>
    </source>
</evidence>
<dbReference type="InterPro" id="IPR008844">
    <property type="entry name" value="Spore_GerAC-like"/>
</dbReference>
<keyword evidence="5" id="KW-0472">Membrane</keyword>
<sequence length="373" mass="42376">MSKKPKIIKSFISISIIISLLLLTGCAFKDIDKRMFVVGIGIDPSEKIENGFKVTLKLAKPVGNVKEATEPTYVYLSHDSESVAEAIRSMVTHIDKVVDFAHNRIIMLNKDLLSQDLDTFMDFFTRRGDIQLISYVAVAESTAEEIITFEPVAETPTSIALSNYFDNTGTESPFVITTFLFEFRREVLGKGKDTILPIVEIDENGTEFVIHKSIILKRNTQPVELNSVETKYFNSLMNKAKGFSYKIKEDGLILILNIDTVKMKYNIILDEGVPPRIDMTITKFGVIGESNKRLSLKHLKKYDEISAIEMKKKVIELLTKLQENDVDPFGFGLRYRATRLSYEGMIEEWDRIYPEIEFNVTLKVDLKSTGAIE</sequence>
<protein>
    <submittedName>
        <fullName evidence="10">Ger(X)C family spore germination protein</fullName>
    </submittedName>
</protein>
<organism evidence="10 11">
    <name type="scientific">Sporosarcina contaminans</name>
    <dbReference type="NCBI Taxonomy" id="633403"/>
    <lineage>
        <taxon>Bacteria</taxon>
        <taxon>Bacillati</taxon>
        <taxon>Bacillota</taxon>
        <taxon>Bacilli</taxon>
        <taxon>Bacillales</taxon>
        <taxon>Caryophanaceae</taxon>
        <taxon>Sporosarcina</taxon>
    </lineage>
</organism>
<keyword evidence="4" id="KW-0732">Signal</keyword>
<dbReference type="PANTHER" id="PTHR35789">
    <property type="entry name" value="SPORE GERMINATION PROTEIN B3"/>
    <property type="match status" value="1"/>
</dbReference>
<evidence type="ECO:0000256" key="7">
    <source>
        <dbReference type="ARBA" id="ARBA00023288"/>
    </source>
</evidence>
<keyword evidence="7" id="KW-0449">Lipoprotein</keyword>
<name>A0ABW3TRZ9_9BACL</name>
<keyword evidence="11" id="KW-1185">Reference proteome</keyword>
<evidence type="ECO:0000256" key="6">
    <source>
        <dbReference type="ARBA" id="ARBA00023139"/>
    </source>
</evidence>
<accession>A0ABW3TRZ9</accession>
<evidence type="ECO:0000259" key="9">
    <source>
        <dbReference type="Pfam" id="PF25198"/>
    </source>
</evidence>
<dbReference type="Proteomes" id="UP001597231">
    <property type="component" value="Unassembled WGS sequence"/>
</dbReference>
<dbReference type="PANTHER" id="PTHR35789:SF1">
    <property type="entry name" value="SPORE GERMINATION PROTEIN B3"/>
    <property type="match status" value="1"/>
</dbReference>
<dbReference type="InterPro" id="IPR038501">
    <property type="entry name" value="Spore_GerAC_C_sf"/>
</dbReference>
<evidence type="ECO:0000256" key="5">
    <source>
        <dbReference type="ARBA" id="ARBA00023136"/>
    </source>
</evidence>
<comment type="similarity">
    <text evidence="2">Belongs to the GerABKC lipoprotein family.</text>
</comment>
<evidence type="ECO:0000259" key="8">
    <source>
        <dbReference type="Pfam" id="PF05504"/>
    </source>
</evidence>
<dbReference type="NCBIfam" id="TIGR02887">
    <property type="entry name" value="spore_ger_x_C"/>
    <property type="match status" value="1"/>
</dbReference>
<proteinExistence type="inferred from homology"/>
<evidence type="ECO:0000313" key="11">
    <source>
        <dbReference type="Proteomes" id="UP001597231"/>
    </source>
</evidence>
<evidence type="ECO:0000256" key="2">
    <source>
        <dbReference type="ARBA" id="ARBA00007886"/>
    </source>
</evidence>
<dbReference type="Gene3D" id="3.30.300.210">
    <property type="entry name" value="Nutrient germinant receptor protein C, domain 3"/>
    <property type="match status" value="1"/>
</dbReference>
<feature type="domain" description="Spore germination protein N-terminal" evidence="9">
    <location>
        <begin position="29"/>
        <end position="201"/>
    </location>
</feature>
<dbReference type="InterPro" id="IPR046953">
    <property type="entry name" value="Spore_GerAC-like_C"/>
</dbReference>
<reference evidence="11" key="1">
    <citation type="journal article" date="2019" name="Int. J. Syst. Evol. Microbiol.">
        <title>The Global Catalogue of Microorganisms (GCM) 10K type strain sequencing project: providing services to taxonomists for standard genome sequencing and annotation.</title>
        <authorList>
            <consortium name="The Broad Institute Genomics Platform"/>
            <consortium name="The Broad Institute Genome Sequencing Center for Infectious Disease"/>
            <person name="Wu L."/>
            <person name="Ma J."/>
        </authorList>
    </citation>
    <scope>NUCLEOTIDE SEQUENCE [LARGE SCALE GENOMIC DNA]</scope>
    <source>
        <strain evidence="11">CCUG 53915</strain>
    </source>
</reference>
<evidence type="ECO:0000256" key="1">
    <source>
        <dbReference type="ARBA" id="ARBA00004635"/>
    </source>
</evidence>
<feature type="domain" description="Spore germination GerAC-like C-terminal" evidence="8">
    <location>
        <begin position="224"/>
        <end position="370"/>
    </location>
</feature>
<gene>
    <name evidence="10" type="ORF">ACFQ38_00070</name>
</gene>
<comment type="subcellular location">
    <subcellularLocation>
        <location evidence="1">Membrane</location>
        <topology evidence="1">Lipid-anchor</topology>
    </subcellularLocation>
</comment>
<evidence type="ECO:0000256" key="3">
    <source>
        <dbReference type="ARBA" id="ARBA00022544"/>
    </source>
</evidence>
<keyword evidence="6" id="KW-0564">Palmitate</keyword>
<comment type="caution">
    <text evidence="10">The sequence shown here is derived from an EMBL/GenBank/DDBJ whole genome shotgun (WGS) entry which is preliminary data.</text>
</comment>
<dbReference type="PROSITE" id="PS51257">
    <property type="entry name" value="PROKAR_LIPOPROTEIN"/>
    <property type="match status" value="1"/>
</dbReference>
<dbReference type="Pfam" id="PF05504">
    <property type="entry name" value="Spore_GerAC"/>
    <property type="match status" value="1"/>
</dbReference>
<dbReference type="RefSeq" id="WP_381479378.1">
    <property type="nucleotide sequence ID" value="NZ_JBHTLT010000001.1"/>
</dbReference>
<dbReference type="EMBL" id="JBHTLT010000001">
    <property type="protein sequence ID" value="MFD1203531.1"/>
    <property type="molecule type" value="Genomic_DNA"/>
</dbReference>